<keyword evidence="2" id="KW-1133">Transmembrane helix</keyword>
<dbReference type="Pfam" id="PF13174">
    <property type="entry name" value="TPR_6"/>
    <property type="match status" value="1"/>
</dbReference>
<protein>
    <submittedName>
        <fullName evidence="3">Uncharacterized protein</fullName>
    </submittedName>
</protein>
<feature type="repeat" description="TPR" evidence="1">
    <location>
        <begin position="144"/>
        <end position="177"/>
    </location>
</feature>
<dbReference type="Gene3D" id="1.25.40.10">
    <property type="entry name" value="Tetratricopeptide repeat domain"/>
    <property type="match status" value="1"/>
</dbReference>
<evidence type="ECO:0000313" key="3">
    <source>
        <dbReference type="EMBL" id="KGE89644.1"/>
    </source>
</evidence>
<evidence type="ECO:0000256" key="2">
    <source>
        <dbReference type="SAM" id="Phobius"/>
    </source>
</evidence>
<comment type="caution">
    <text evidence="3">The sequence shown here is derived from an EMBL/GenBank/DDBJ whole genome shotgun (WGS) entry which is preliminary data.</text>
</comment>
<accession>A0A098SAS4</accession>
<dbReference type="PROSITE" id="PS50005">
    <property type="entry name" value="TPR"/>
    <property type="match status" value="1"/>
</dbReference>
<evidence type="ECO:0000313" key="4">
    <source>
        <dbReference type="Proteomes" id="UP000029736"/>
    </source>
</evidence>
<feature type="transmembrane region" description="Helical" evidence="2">
    <location>
        <begin position="35"/>
        <end position="53"/>
    </location>
</feature>
<dbReference type="InterPro" id="IPR019734">
    <property type="entry name" value="TPR_rpt"/>
</dbReference>
<organism evidence="3 4">
    <name type="scientific">Phaeodactylibacter xiamenensis</name>
    <dbReference type="NCBI Taxonomy" id="1524460"/>
    <lineage>
        <taxon>Bacteria</taxon>
        <taxon>Pseudomonadati</taxon>
        <taxon>Bacteroidota</taxon>
        <taxon>Saprospiria</taxon>
        <taxon>Saprospirales</taxon>
        <taxon>Haliscomenobacteraceae</taxon>
        <taxon>Phaeodactylibacter</taxon>
    </lineage>
</organism>
<evidence type="ECO:0000256" key="1">
    <source>
        <dbReference type="PROSITE-ProRule" id="PRU00339"/>
    </source>
</evidence>
<dbReference type="Proteomes" id="UP000029736">
    <property type="component" value="Unassembled WGS sequence"/>
</dbReference>
<reference evidence="3 4" key="1">
    <citation type="journal article" date="2014" name="Int. J. Syst. Evol. Microbiol.">
        <title>Phaeodactylibacter xiamenensis gen. nov., sp. nov., a member of the family Saprospiraceae isolated from the marine alga Phaeodactylum tricornutum.</title>
        <authorList>
            <person name="Chen Z.Jr."/>
            <person name="Lei X."/>
            <person name="Lai Q."/>
            <person name="Li Y."/>
            <person name="Zhang B."/>
            <person name="Zhang J."/>
            <person name="Zhang H."/>
            <person name="Yang L."/>
            <person name="Zheng W."/>
            <person name="Tian Y."/>
            <person name="Yu Z."/>
            <person name="Xu H.Jr."/>
            <person name="Zheng T."/>
        </authorList>
    </citation>
    <scope>NUCLEOTIDE SEQUENCE [LARGE SCALE GENOMIC DNA]</scope>
    <source>
        <strain evidence="3 4">KD52</strain>
    </source>
</reference>
<dbReference type="STRING" id="1524460.IX84_00995"/>
<dbReference type="RefSeq" id="WP_044215790.1">
    <property type="nucleotide sequence ID" value="NZ_JBKAGJ010000048.1"/>
</dbReference>
<proteinExistence type="predicted"/>
<dbReference type="OrthoDB" id="9808622at2"/>
<keyword evidence="2" id="KW-0812">Transmembrane</keyword>
<keyword evidence="4" id="KW-1185">Reference proteome</keyword>
<keyword evidence="2" id="KW-0472">Membrane</keyword>
<dbReference type="EMBL" id="JPOS01000003">
    <property type="protein sequence ID" value="KGE89644.1"/>
    <property type="molecule type" value="Genomic_DNA"/>
</dbReference>
<sequence length="230" mass="25658">MARRKRNQKQSDETLVDIVEVRDQAQGFMDANQNYIFGGLVALVLIVGGFLAYKNFYQKPKQQEAVEQMFRAQQRFEQDSFALALTNPGGGYMGFLDVIDNYGGTDAGNMAKYYAGVSYLHLGKYEAALDYLKDYSPAGEVTPVMKHGALGDAYSELGDFDAAMKQYKKAVSAGDNEVLTPYYLKKIGMLHERNGNMADAKASYERIKEEYPGSPVSRDIEKYIVRASQG</sequence>
<dbReference type="InterPro" id="IPR011990">
    <property type="entry name" value="TPR-like_helical_dom_sf"/>
</dbReference>
<dbReference type="SMART" id="SM00028">
    <property type="entry name" value="TPR"/>
    <property type="match status" value="2"/>
</dbReference>
<keyword evidence="1" id="KW-0802">TPR repeat</keyword>
<gene>
    <name evidence="3" type="ORF">IX84_00995</name>
</gene>
<name>A0A098SAS4_9BACT</name>
<dbReference type="AlphaFoldDB" id="A0A098SAS4"/>
<dbReference type="SUPFAM" id="SSF48452">
    <property type="entry name" value="TPR-like"/>
    <property type="match status" value="1"/>
</dbReference>
<dbReference type="Pfam" id="PF13432">
    <property type="entry name" value="TPR_16"/>
    <property type="match status" value="1"/>
</dbReference>